<reference evidence="1" key="1">
    <citation type="journal article" date="2014" name="Int. J. Syst. Evol. Microbiol.">
        <title>Complete genome sequence of Corynebacterium casei LMG S-19264T (=DSM 44701T), isolated from a smear-ripened cheese.</title>
        <authorList>
            <consortium name="US DOE Joint Genome Institute (JGI-PGF)"/>
            <person name="Walter F."/>
            <person name="Albersmeier A."/>
            <person name="Kalinowski J."/>
            <person name="Ruckert C."/>
        </authorList>
    </citation>
    <scope>NUCLEOTIDE SEQUENCE</scope>
    <source>
        <strain evidence="1">CGMCC 1.12160</strain>
    </source>
</reference>
<reference evidence="1" key="2">
    <citation type="submission" date="2020-09" db="EMBL/GenBank/DDBJ databases">
        <authorList>
            <person name="Sun Q."/>
            <person name="Zhou Y."/>
        </authorList>
    </citation>
    <scope>NUCLEOTIDE SEQUENCE</scope>
    <source>
        <strain evidence="1">CGMCC 1.12160</strain>
    </source>
</reference>
<name>A0A917BIG7_9MICO</name>
<dbReference type="Proteomes" id="UP000605670">
    <property type="component" value="Unassembled WGS sequence"/>
</dbReference>
<keyword evidence="2" id="KW-1185">Reference proteome</keyword>
<sequence>MADPVNDLRRLAWKGLALLPRPVRDLASLPVRRRADAELRALAAMPGAARRLYLGPWNTAGQAWAWARAAEQRLPDTAAQNLWAQRSLTQAHFHYPADHELSVLAQRGRVREIHGARVLAQASHVLFESGRPVLADFHAASMLDDVAALDAAGVRHGVIYHGSEIRDLREHAQTYAHSPFRAPEREWDDYFLTLQSIVGKNRADLASYAATGAPVFVSTPDLVDFVPGATVLPLVVDVDRFAGAAAASGVTPLERARPVVLHAPSNPVLKGTAVVEEVLEGMQQAGLVEYRRLSGVPHAQMAAFVADADVVVDQVVLGNPGVLMTEALAAGRLVVTHLRPEVLARWPEAPPVVEADPGSLREMLATVLGDRAAYQELASRGTAWARDQHDGRTAAAVLGRWLDSPLLAPGG</sequence>
<dbReference type="EMBL" id="BMEM01000001">
    <property type="protein sequence ID" value="GGF46157.1"/>
    <property type="molecule type" value="Genomic_DNA"/>
</dbReference>
<organism evidence="1 2">
    <name type="scientific">Ornithinimicrobium tianjinense</name>
    <dbReference type="NCBI Taxonomy" id="1195761"/>
    <lineage>
        <taxon>Bacteria</taxon>
        <taxon>Bacillati</taxon>
        <taxon>Actinomycetota</taxon>
        <taxon>Actinomycetes</taxon>
        <taxon>Micrococcales</taxon>
        <taxon>Ornithinimicrobiaceae</taxon>
        <taxon>Ornithinimicrobium</taxon>
    </lineage>
</organism>
<dbReference type="AlphaFoldDB" id="A0A917BIG7"/>
<accession>A0A917BIG7</accession>
<gene>
    <name evidence="1" type="ORF">GCM10011366_12350</name>
</gene>
<comment type="caution">
    <text evidence="1">The sequence shown here is derived from an EMBL/GenBank/DDBJ whole genome shotgun (WGS) entry which is preliminary data.</text>
</comment>
<dbReference type="SUPFAM" id="SSF53756">
    <property type="entry name" value="UDP-Glycosyltransferase/glycogen phosphorylase"/>
    <property type="match status" value="1"/>
</dbReference>
<dbReference type="RefSeq" id="WP_188428777.1">
    <property type="nucleotide sequence ID" value="NZ_BAABKH010000005.1"/>
</dbReference>
<evidence type="ECO:0000313" key="2">
    <source>
        <dbReference type="Proteomes" id="UP000605670"/>
    </source>
</evidence>
<evidence type="ECO:0000313" key="1">
    <source>
        <dbReference type="EMBL" id="GGF46157.1"/>
    </source>
</evidence>
<protein>
    <submittedName>
        <fullName evidence="1">Uncharacterized protein</fullName>
    </submittedName>
</protein>
<proteinExistence type="predicted"/>